<dbReference type="InterPro" id="IPR032698">
    <property type="entry name" value="SirB1_N"/>
</dbReference>
<dbReference type="PANTHER" id="PTHR31350:SF21">
    <property type="entry name" value="F-BOX ONLY PROTEIN 21"/>
    <property type="match status" value="1"/>
</dbReference>
<reference evidence="3 4" key="1">
    <citation type="submission" date="2020-08" db="EMBL/GenBank/DDBJ databases">
        <title>Genome sequence of Diaphorobacter aerolatus KACC 16536T.</title>
        <authorList>
            <person name="Hyun D.-W."/>
            <person name="Bae J.-W."/>
        </authorList>
    </citation>
    <scope>NUCLEOTIDE SEQUENCE [LARGE SCALE GENOMIC DNA]</scope>
    <source>
        <strain evidence="3 4">KACC 16536</strain>
    </source>
</reference>
<dbReference type="KEGG" id="daer:H9K75_06370"/>
<dbReference type="InterPro" id="IPR011990">
    <property type="entry name" value="TPR-like_helical_dom_sf"/>
</dbReference>
<proteinExistence type="inferred from homology"/>
<dbReference type="EMBL" id="CP060783">
    <property type="protein sequence ID" value="QNP49593.1"/>
    <property type="molecule type" value="Genomic_DNA"/>
</dbReference>
<evidence type="ECO:0000259" key="2">
    <source>
        <dbReference type="Pfam" id="PF13369"/>
    </source>
</evidence>
<organism evidence="3 4">
    <name type="scientific">Diaphorobacter aerolatus</name>
    <dbReference type="NCBI Taxonomy" id="1288495"/>
    <lineage>
        <taxon>Bacteria</taxon>
        <taxon>Pseudomonadati</taxon>
        <taxon>Pseudomonadota</taxon>
        <taxon>Betaproteobacteria</taxon>
        <taxon>Burkholderiales</taxon>
        <taxon>Comamonadaceae</taxon>
        <taxon>Diaphorobacter</taxon>
    </lineage>
</organism>
<evidence type="ECO:0000313" key="3">
    <source>
        <dbReference type="EMBL" id="QNP49593.1"/>
    </source>
</evidence>
<gene>
    <name evidence="3" type="ORF">H9K75_06370</name>
</gene>
<keyword evidence="4" id="KW-1185">Reference proteome</keyword>
<dbReference type="Pfam" id="PF13369">
    <property type="entry name" value="Transglut_core2"/>
    <property type="match status" value="1"/>
</dbReference>
<dbReference type="SUPFAM" id="SSF48452">
    <property type="entry name" value="TPR-like"/>
    <property type="match status" value="1"/>
</dbReference>
<dbReference type="Proteomes" id="UP000516028">
    <property type="component" value="Chromosome"/>
</dbReference>
<evidence type="ECO:0000256" key="1">
    <source>
        <dbReference type="ARBA" id="ARBA00007100"/>
    </source>
</evidence>
<name>A0A7H0GMS7_9BURK</name>
<dbReference type="PANTHER" id="PTHR31350">
    <property type="entry name" value="SI:DKEY-261L7.2"/>
    <property type="match status" value="1"/>
</dbReference>
<dbReference type="AlphaFoldDB" id="A0A7H0GMS7"/>
<accession>A0A7H0GMS7</accession>
<feature type="domain" description="Protein SirB1 N-terminal" evidence="2">
    <location>
        <begin position="48"/>
        <end position="206"/>
    </location>
</feature>
<protein>
    <submittedName>
        <fullName evidence="3">Tetratricopeptide repeat protein</fullName>
    </submittedName>
</protein>
<comment type="similarity">
    <text evidence="1">Belongs to the UPF0162 family.</text>
</comment>
<dbReference type="RefSeq" id="WP_187725134.1">
    <property type="nucleotide sequence ID" value="NZ_CP060783.1"/>
</dbReference>
<sequence>MSLQFNVPTPLEYFASLVQEGGQQESVPLLEAAACIAQDAYPLLDVQQVLDEVDQLQARLVRMVEPAAEPMRKLAALNQFFFHDLGFSGNLNNYYDPDNSYMNVVLRSRRGIPISLAVLWLELAQSVDLRAHGISFPGHFLVKVQLPEGQVVVDPTTGRSLSREDLGERLDTFISDSRPSQDGSLRELGEYLRSASSRQILVRMLRNLKEIHRAEGDWQRLIDVQSRLIALLPEAWNERRDRGFAHVERGHMMDAISDLEIYLEHEGASVDAEAIQELLLRLRESQS</sequence>
<dbReference type="Pfam" id="PF13371">
    <property type="entry name" value="TPR_9"/>
    <property type="match status" value="1"/>
</dbReference>
<evidence type="ECO:0000313" key="4">
    <source>
        <dbReference type="Proteomes" id="UP000516028"/>
    </source>
</evidence>